<keyword evidence="6 7" id="KW-0472">Membrane</keyword>
<evidence type="ECO:0000313" key="11">
    <source>
        <dbReference type="Proteomes" id="UP000198548"/>
    </source>
</evidence>
<organism evidence="10 11">
    <name type="scientific">Alkalibacterium putridalgicola</name>
    <dbReference type="NCBI Taxonomy" id="426703"/>
    <lineage>
        <taxon>Bacteria</taxon>
        <taxon>Bacillati</taxon>
        <taxon>Bacillota</taxon>
        <taxon>Bacilli</taxon>
        <taxon>Lactobacillales</taxon>
        <taxon>Carnobacteriaceae</taxon>
        <taxon>Alkalibacterium</taxon>
    </lineage>
</organism>
<dbReference type="InterPro" id="IPR050622">
    <property type="entry name" value="CPA3_antiporter_subunitB"/>
</dbReference>
<dbReference type="STRING" id="426703.SAMN04488100_10747"/>
<name>A0A1H7S910_9LACT</name>
<feature type="transmembrane region" description="Helical" evidence="7">
    <location>
        <begin position="143"/>
        <end position="161"/>
    </location>
</feature>
<evidence type="ECO:0000313" key="9">
    <source>
        <dbReference type="EMBL" id="GEK89097.1"/>
    </source>
</evidence>
<feature type="transmembrane region" description="Helical" evidence="7">
    <location>
        <begin position="203"/>
        <end position="227"/>
    </location>
</feature>
<keyword evidence="12" id="KW-1185">Reference proteome</keyword>
<feature type="transmembrane region" description="Helical" evidence="7">
    <location>
        <begin position="110"/>
        <end position="131"/>
    </location>
</feature>
<dbReference type="Pfam" id="PF04039">
    <property type="entry name" value="MnhB"/>
    <property type="match status" value="1"/>
</dbReference>
<dbReference type="AlphaFoldDB" id="A0A1H7S910"/>
<dbReference type="Proteomes" id="UP000198548">
    <property type="component" value="Unassembled WGS sequence"/>
</dbReference>
<comment type="similarity">
    <text evidence="2">Belongs to the CPA3 antiporters (TC 2.A.63) subunit B family.</text>
</comment>
<sequence>MKETNKAVKVIRVVFAAASACLVLFLFLNHSEKLDMPLREYITANFFEETGAQNAVSAIYLNYRVFDTLLETLMLLVSVMEVINVSWAGKQARQRTFETKPFDPKDHSEIVLRMVGVIYPFVLLIGLYIIFNGHVSPGGGFQGGAILATALISRYLVYPNFDLDLDRLEKFEKLLFLAIAATPILYIFMQIQPVDTLFSHKVYMVFMNSLIGLKVFAGLSVIFYRFVFYEGR</sequence>
<evidence type="ECO:0000259" key="8">
    <source>
        <dbReference type="Pfam" id="PF04039"/>
    </source>
</evidence>
<feature type="transmembrane region" description="Helical" evidence="7">
    <location>
        <begin position="173"/>
        <end position="191"/>
    </location>
</feature>
<feature type="transmembrane region" description="Helical" evidence="7">
    <location>
        <begin position="69"/>
        <end position="89"/>
    </location>
</feature>
<evidence type="ECO:0000256" key="2">
    <source>
        <dbReference type="ARBA" id="ARBA00009425"/>
    </source>
</evidence>
<evidence type="ECO:0000256" key="4">
    <source>
        <dbReference type="ARBA" id="ARBA00022692"/>
    </source>
</evidence>
<keyword evidence="4 7" id="KW-0812">Transmembrane</keyword>
<dbReference type="EMBL" id="BJUX01000010">
    <property type="protein sequence ID" value="GEK89097.1"/>
    <property type="molecule type" value="Genomic_DNA"/>
</dbReference>
<feature type="domain" description="Na+/H+ antiporter MnhB subunit-related protein" evidence="8">
    <location>
        <begin position="114"/>
        <end position="220"/>
    </location>
</feature>
<dbReference type="EMBL" id="FOBL01000007">
    <property type="protein sequence ID" value="SEL68696.1"/>
    <property type="molecule type" value="Genomic_DNA"/>
</dbReference>
<feature type="transmembrane region" description="Helical" evidence="7">
    <location>
        <begin position="7"/>
        <end position="28"/>
    </location>
</feature>
<reference evidence="10 11" key="1">
    <citation type="submission" date="2016-10" db="EMBL/GenBank/DDBJ databases">
        <authorList>
            <person name="de Groot N.N."/>
        </authorList>
    </citation>
    <scope>NUCLEOTIDE SEQUENCE [LARGE SCALE GENOMIC DNA]</scope>
    <source>
        <strain evidence="10 11">DSM 19182</strain>
    </source>
</reference>
<evidence type="ECO:0000256" key="7">
    <source>
        <dbReference type="SAM" id="Phobius"/>
    </source>
</evidence>
<comment type="subcellular location">
    <subcellularLocation>
        <location evidence="1">Cell membrane</location>
        <topology evidence="1">Multi-pass membrane protein</topology>
    </subcellularLocation>
</comment>
<proteinExistence type="inferred from homology"/>
<keyword evidence="5 7" id="KW-1133">Transmembrane helix</keyword>
<evidence type="ECO:0000256" key="5">
    <source>
        <dbReference type="ARBA" id="ARBA00022989"/>
    </source>
</evidence>
<dbReference type="PANTHER" id="PTHR33932:SF4">
    <property type="entry name" value="NA(+)_H(+) ANTIPORTER SUBUNIT B"/>
    <property type="match status" value="1"/>
</dbReference>
<dbReference type="Proteomes" id="UP000321425">
    <property type="component" value="Unassembled WGS sequence"/>
</dbReference>
<accession>A0A1H7S910</accession>
<gene>
    <name evidence="9" type="ORF">APU01nite_11360</name>
    <name evidence="10" type="ORF">SAMN04488100_10747</name>
</gene>
<keyword evidence="3" id="KW-1003">Cell membrane</keyword>
<dbReference type="RefSeq" id="WP_246119106.1">
    <property type="nucleotide sequence ID" value="NZ_BJUX01000010.1"/>
</dbReference>
<evidence type="ECO:0000256" key="6">
    <source>
        <dbReference type="ARBA" id="ARBA00023136"/>
    </source>
</evidence>
<evidence type="ECO:0000313" key="10">
    <source>
        <dbReference type="EMBL" id="SEL68696.1"/>
    </source>
</evidence>
<reference evidence="9 12" key="2">
    <citation type="submission" date="2019-07" db="EMBL/GenBank/DDBJ databases">
        <title>Whole genome shotgun sequence of Alkalibacterium putridalgicola NBRC 103243.</title>
        <authorList>
            <person name="Hosoyama A."/>
            <person name="Uohara A."/>
            <person name="Ohji S."/>
            <person name="Ichikawa N."/>
        </authorList>
    </citation>
    <scope>NUCLEOTIDE SEQUENCE [LARGE SCALE GENOMIC DNA]</scope>
    <source>
        <strain evidence="9 12">NBRC 103243</strain>
    </source>
</reference>
<dbReference type="PANTHER" id="PTHR33932">
    <property type="entry name" value="NA(+)/H(+) ANTIPORTER SUBUNIT B"/>
    <property type="match status" value="1"/>
</dbReference>
<evidence type="ECO:0000313" key="12">
    <source>
        <dbReference type="Proteomes" id="UP000321425"/>
    </source>
</evidence>
<protein>
    <submittedName>
        <fullName evidence="10">Multicomponent Na+:H+ antiporter subunit B</fullName>
    </submittedName>
</protein>
<evidence type="ECO:0000256" key="3">
    <source>
        <dbReference type="ARBA" id="ARBA00022475"/>
    </source>
</evidence>
<dbReference type="InterPro" id="IPR007182">
    <property type="entry name" value="MnhB"/>
</dbReference>
<dbReference type="GO" id="GO:0005886">
    <property type="term" value="C:plasma membrane"/>
    <property type="evidence" value="ECO:0007669"/>
    <property type="project" value="UniProtKB-SubCell"/>
</dbReference>
<evidence type="ECO:0000256" key="1">
    <source>
        <dbReference type="ARBA" id="ARBA00004651"/>
    </source>
</evidence>